<keyword evidence="2" id="KW-1185">Reference proteome</keyword>
<evidence type="ECO:0000313" key="2">
    <source>
        <dbReference type="Proteomes" id="UP001597181"/>
    </source>
</evidence>
<dbReference type="EMBL" id="JBHTLY010000003">
    <property type="protein sequence ID" value="MFD1201974.1"/>
    <property type="molecule type" value="Genomic_DNA"/>
</dbReference>
<evidence type="ECO:0000313" key="1">
    <source>
        <dbReference type="EMBL" id="MFD1201974.1"/>
    </source>
</evidence>
<dbReference type="Proteomes" id="UP001597181">
    <property type="component" value="Unassembled WGS sequence"/>
</dbReference>
<organism evidence="1 2">
    <name type="scientific">Leucobacter albus</name>
    <dbReference type="NCBI Taxonomy" id="272210"/>
    <lineage>
        <taxon>Bacteria</taxon>
        <taxon>Bacillati</taxon>
        <taxon>Actinomycetota</taxon>
        <taxon>Actinomycetes</taxon>
        <taxon>Micrococcales</taxon>
        <taxon>Microbacteriaceae</taxon>
        <taxon>Leucobacter</taxon>
    </lineage>
</organism>
<reference evidence="2" key="1">
    <citation type="journal article" date="2019" name="Int. J. Syst. Evol. Microbiol.">
        <title>The Global Catalogue of Microorganisms (GCM) 10K type strain sequencing project: providing services to taxonomists for standard genome sequencing and annotation.</title>
        <authorList>
            <consortium name="The Broad Institute Genomics Platform"/>
            <consortium name="The Broad Institute Genome Sequencing Center for Infectious Disease"/>
            <person name="Wu L."/>
            <person name="Ma J."/>
        </authorList>
    </citation>
    <scope>NUCLEOTIDE SEQUENCE [LARGE SCALE GENOMIC DNA]</scope>
    <source>
        <strain evidence="2">CCUG 50213</strain>
    </source>
</reference>
<protein>
    <submittedName>
        <fullName evidence="1">Uncharacterized protein</fullName>
    </submittedName>
</protein>
<proteinExistence type="predicted"/>
<dbReference type="RefSeq" id="WP_343961878.1">
    <property type="nucleotide sequence ID" value="NZ_BAAAKZ010000013.1"/>
</dbReference>
<comment type="caution">
    <text evidence="1">The sequence shown here is derived from an EMBL/GenBank/DDBJ whole genome shotgun (WGS) entry which is preliminary data.</text>
</comment>
<accession>A0ABW3TNZ9</accession>
<gene>
    <name evidence="1" type="ORF">ACFQ3U_08720</name>
</gene>
<name>A0ABW3TNZ9_9MICO</name>
<sequence>MSCIHQRTRLKADADDEYLFFIEAVSECVRVEIEESPVELALQIAHWVKFGGMRRALDARGWFVNDMNMRNLLLIFSRSLFQKYPALMLPCSCEQL</sequence>